<evidence type="ECO:0000313" key="3">
    <source>
        <dbReference type="Proteomes" id="UP000298061"/>
    </source>
</evidence>
<dbReference type="AlphaFoldDB" id="A0A4Y9ZEJ1"/>
<dbReference type="Proteomes" id="UP000298061">
    <property type="component" value="Unassembled WGS sequence"/>
</dbReference>
<keyword evidence="1" id="KW-0560">Oxidoreductase</keyword>
<protein>
    <submittedName>
        <fullName evidence="2">Uncharacterized protein</fullName>
    </submittedName>
</protein>
<sequence>MPEGDRQRSIVDSIKKDTGFKNVEVRIIDLAQFDSVVDFGAKFEQEEKRLDILFYNAGVMTRDYATTADGWETT</sequence>
<name>A0A4Y9ZEJ1_9AGAM</name>
<organism evidence="2 3">
    <name type="scientific">Hericium alpestre</name>
    <dbReference type="NCBI Taxonomy" id="135208"/>
    <lineage>
        <taxon>Eukaryota</taxon>
        <taxon>Fungi</taxon>
        <taxon>Dikarya</taxon>
        <taxon>Basidiomycota</taxon>
        <taxon>Agaricomycotina</taxon>
        <taxon>Agaricomycetes</taxon>
        <taxon>Russulales</taxon>
        <taxon>Hericiaceae</taxon>
        <taxon>Hericium</taxon>
    </lineage>
</organism>
<dbReference type="SUPFAM" id="SSF51735">
    <property type="entry name" value="NAD(P)-binding Rossmann-fold domains"/>
    <property type="match status" value="1"/>
</dbReference>
<accession>A0A4Y9ZEJ1</accession>
<dbReference type="STRING" id="135208.A0A4Y9ZEJ1"/>
<comment type="caution">
    <text evidence="2">The sequence shown here is derived from an EMBL/GenBank/DDBJ whole genome shotgun (WGS) entry which is preliminary data.</text>
</comment>
<dbReference type="Gene3D" id="3.40.50.720">
    <property type="entry name" value="NAD(P)-binding Rossmann-like Domain"/>
    <property type="match status" value="1"/>
</dbReference>
<reference evidence="2 3" key="1">
    <citation type="submission" date="2019-02" db="EMBL/GenBank/DDBJ databases">
        <title>Genome sequencing of the rare red list fungi Hericium alpestre (H. flagellum).</title>
        <authorList>
            <person name="Buettner E."/>
            <person name="Kellner H."/>
        </authorList>
    </citation>
    <scope>NUCLEOTIDE SEQUENCE [LARGE SCALE GENOMIC DNA]</scope>
    <source>
        <strain evidence="2 3">DSM 108284</strain>
    </source>
</reference>
<dbReference type="PANTHER" id="PTHR43157">
    <property type="entry name" value="PHOSPHATIDYLINOSITOL-GLYCAN BIOSYNTHESIS CLASS F PROTEIN-RELATED"/>
    <property type="match status" value="1"/>
</dbReference>
<dbReference type="EMBL" id="SFCI01003481">
    <property type="protein sequence ID" value="TFY73012.1"/>
    <property type="molecule type" value="Genomic_DNA"/>
</dbReference>
<gene>
    <name evidence="2" type="ORF">EWM64_g11000</name>
</gene>
<dbReference type="OrthoDB" id="542013at2759"/>
<dbReference type="InterPro" id="IPR036291">
    <property type="entry name" value="NAD(P)-bd_dom_sf"/>
</dbReference>
<dbReference type="GO" id="GO:0016491">
    <property type="term" value="F:oxidoreductase activity"/>
    <property type="evidence" value="ECO:0007669"/>
    <property type="project" value="UniProtKB-KW"/>
</dbReference>
<dbReference type="PANTHER" id="PTHR43157:SF31">
    <property type="entry name" value="PHOSPHATIDYLINOSITOL-GLYCAN BIOSYNTHESIS CLASS F PROTEIN"/>
    <property type="match status" value="1"/>
</dbReference>
<evidence type="ECO:0000313" key="2">
    <source>
        <dbReference type="EMBL" id="TFY73012.1"/>
    </source>
</evidence>
<evidence type="ECO:0000256" key="1">
    <source>
        <dbReference type="ARBA" id="ARBA00023002"/>
    </source>
</evidence>
<proteinExistence type="predicted"/>
<keyword evidence="3" id="KW-1185">Reference proteome</keyword>